<dbReference type="SUPFAM" id="SSF55073">
    <property type="entry name" value="Nucleotide cyclase"/>
    <property type="match status" value="1"/>
</dbReference>
<dbReference type="CDD" id="cd00156">
    <property type="entry name" value="REC"/>
    <property type="match status" value="1"/>
</dbReference>
<dbReference type="InterPro" id="IPR011006">
    <property type="entry name" value="CheY-like_superfamily"/>
</dbReference>
<dbReference type="PROSITE" id="PS50883">
    <property type="entry name" value="EAL"/>
    <property type="match status" value="1"/>
</dbReference>
<dbReference type="Pfam" id="PF00990">
    <property type="entry name" value="GGDEF"/>
    <property type="match status" value="1"/>
</dbReference>
<dbReference type="PROSITE" id="PS50887">
    <property type="entry name" value="GGDEF"/>
    <property type="match status" value="1"/>
</dbReference>
<dbReference type="PROSITE" id="PS50110">
    <property type="entry name" value="RESPONSE_REGULATORY"/>
    <property type="match status" value="1"/>
</dbReference>
<dbReference type="Pfam" id="PF00072">
    <property type="entry name" value="Response_reg"/>
    <property type="match status" value="1"/>
</dbReference>
<dbReference type="CDD" id="cd00130">
    <property type="entry name" value="PAS"/>
    <property type="match status" value="1"/>
</dbReference>
<dbReference type="Gene3D" id="3.40.50.2300">
    <property type="match status" value="1"/>
</dbReference>
<dbReference type="EMBL" id="JBELOE010000280">
    <property type="protein sequence ID" value="MER2493970.1"/>
    <property type="molecule type" value="Genomic_DNA"/>
</dbReference>
<dbReference type="InterPro" id="IPR035919">
    <property type="entry name" value="EAL_sf"/>
</dbReference>
<dbReference type="InterPro" id="IPR043128">
    <property type="entry name" value="Rev_trsase/Diguanyl_cyclase"/>
</dbReference>
<evidence type="ECO:0000256" key="1">
    <source>
        <dbReference type="PROSITE-ProRule" id="PRU00169"/>
    </source>
</evidence>
<feature type="domain" description="EAL" evidence="5">
    <location>
        <begin position="429"/>
        <end position="681"/>
    </location>
</feature>
<dbReference type="SUPFAM" id="SSF52172">
    <property type="entry name" value="CheY-like"/>
    <property type="match status" value="1"/>
</dbReference>
<dbReference type="Gene3D" id="3.20.20.450">
    <property type="entry name" value="EAL domain"/>
    <property type="match status" value="1"/>
</dbReference>
<evidence type="ECO:0000313" key="8">
    <source>
        <dbReference type="Proteomes" id="UP001467690"/>
    </source>
</evidence>
<dbReference type="CDD" id="cd01948">
    <property type="entry name" value="EAL"/>
    <property type="match status" value="1"/>
</dbReference>
<dbReference type="SMART" id="SM00086">
    <property type="entry name" value="PAC"/>
    <property type="match status" value="1"/>
</dbReference>
<dbReference type="InterPro" id="IPR029787">
    <property type="entry name" value="Nucleotide_cyclase"/>
</dbReference>
<dbReference type="Proteomes" id="UP001467690">
    <property type="component" value="Unassembled WGS sequence"/>
</dbReference>
<gene>
    <name evidence="7" type="ORF">ABS311_19015</name>
</gene>
<evidence type="ECO:0000259" key="6">
    <source>
        <dbReference type="PROSITE" id="PS50887"/>
    </source>
</evidence>
<dbReference type="NCBIfam" id="TIGR00254">
    <property type="entry name" value="GGDEF"/>
    <property type="match status" value="1"/>
</dbReference>
<feature type="domain" description="Response regulatory" evidence="2">
    <location>
        <begin position="6"/>
        <end position="123"/>
    </location>
</feature>
<evidence type="ECO:0000259" key="3">
    <source>
        <dbReference type="PROSITE" id="PS50112"/>
    </source>
</evidence>
<feature type="domain" description="GGDEF" evidence="6">
    <location>
        <begin position="286"/>
        <end position="420"/>
    </location>
</feature>
<dbReference type="PROSITE" id="PS50113">
    <property type="entry name" value="PAC"/>
    <property type="match status" value="1"/>
</dbReference>
<accession>A0ABV1RMM8</accession>
<dbReference type="Gene3D" id="3.30.450.20">
    <property type="entry name" value="PAS domain"/>
    <property type="match status" value="1"/>
</dbReference>
<dbReference type="SMART" id="SM00448">
    <property type="entry name" value="REC"/>
    <property type="match status" value="1"/>
</dbReference>
<dbReference type="NCBIfam" id="TIGR00229">
    <property type="entry name" value="sensory_box"/>
    <property type="match status" value="1"/>
</dbReference>
<dbReference type="InterPro" id="IPR001633">
    <property type="entry name" value="EAL_dom"/>
</dbReference>
<dbReference type="SMART" id="SM00052">
    <property type="entry name" value="EAL"/>
    <property type="match status" value="1"/>
</dbReference>
<sequence>MKNASRVILVEDDRVTRELIAGSLEVYGNYHISAYDNMTEAYNQLLSQRFDLALLDIGLPDGSGVDLLRLIREHDTPISLPVIIISGSRNNKQIVACLKLGANDFIGKPIDIEILIARIQNLLIIRQLDEDINKANERFTLAAKGSNDGLWDWFISSGDVYFSNRWKNMLGYDASEFQNEFDAFLDRIHPDDLIEFNRSMRFHLEGISNNFEKECRIKHKDGSYRWMMIRGAAIRHENGKAYRMAGSMTDITNRKIIDPLTNTLNRSAFLDRLEVLIQSTLDNQIKRFSVIMIAIDRYKLISDSYGHHFGDTMVYEVANNLSAIIPPSEVLARVDTDKFAITVQNPQSLEAIKDFLEHKIMLPLRVPLVINDREIHLTFSASVLYDTDSYTNACDMLRDADIALHNAWLLGNQQINVFQPKLQISLKDKVELEEDLHRAIEQDELDVYFQPKVNASGQILGAEALVRWQHPVRGLVSPIEFIPLAEETGLINKIGYRVIKLVCQCLENWNTKNIQLPVAVNLSARQFLNPSLLKEIWSNLNAHSVMPDLFELEVTESLLLENLDAALPVLNSFHQDGIKVSIDDFGTGYSSLAYLKTLPLSTLKIDRSFIKDLPQQTDDCAIVEAIAFIAKALKLQVVAEGVETIDQLKFLSTIGITVFQGYYFYKPMPVLEFERLLIAQSQSKSAIKEITCREN</sequence>
<dbReference type="RefSeq" id="WP_350402996.1">
    <property type="nucleotide sequence ID" value="NZ_JBELOE010000280.1"/>
</dbReference>
<dbReference type="InterPro" id="IPR000014">
    <property type="entry name" value="PAS"/>
</dbReference>
<keyword evidence="8" id="KW-1185">Reference proteome</keyword>
<dbReference type="CDD" id="cd01949">
    <property type="entry name" value="GGDEF"/>
    <property type="match status" value="1"/>
</dbReference>
<dbReference type="InterPro" id="IPR001610">
    <property type="entry name" value="PAC"/>
</dbReference>
<dbReference type="InterPro" id="IPR000160">
    <property type="entry name" value="GGDEF_dom"/>
</dbReference>
<comment type="caution">
    <text evidence="7">The sequence shown here is derived from an EMBL/GenBank/DDBJ whole genome shotgun (WGS) entry which is preliminary data.</text>
</comment>
<dbReference type="PANTHER" id="PTHR44757">
    <property type="entry name" value="DIGUANYLATE CYCLASE DGCP"/>
    <property type="match status" value="1"/>
</dbReference>
<dbReference type="InterPro" id="IPR013655">
    <property type="entry name" value="PAS_fold_3"/>
</dbReference>
<evidence type="ECO:0000259" key="4">
    <source>
        <dbReference type="PROSITE" id="PS50113"/>
    </source>
</evidence>
<feature type="domain" description="PAC" evidence="4">
    <location>
        <begin position="211"/>
        <end position="263"/>
    </location>
</feature>
<evidence type="ECO:0000259" key="5">
    <source>
        <dbReference type="PROSITE" id="PS50883"/>
    </source>
</evidence>
<dbReference type="InterPro" id="IPR000700">
    <property type="entry name" value="PAS-assoc_C"/>
</dbReference>
<dbReference type="SUPFAM" id="SSF55785">
    <property type="entry name" value="PYP-like sensor domain (PAS domain)"/>
    <property type="match status" value="1"/>
</dbReference>
<dbReference type="PANTHER" id="PTHR44757:SF2">
    <property type="entry name" value="BIOFILM ARCHITECTURE MAINTENANCE PROTEIN MBAA"/>
    <property type="match status" value="1"/>
</dbReference>
<protein>
    <submittedName>
        <fullName evidence="7">EAL domain-containing protein</fullName>
    </submittedName>
</protein>
<dbReference type="Pfam" id="PF08447">
    <property type="entry name" value="PAS_3"/>
    <property type="match status" value="1"/>
</dbReference>
<dbReference type="SMART" id="SM00267">
    <property type="entry name" value="GGDEF"/>
    <property type="match status" value="1"/>
</dbReference>
<feature type="domain" description="PAS" evidence="3">
    <location>
        <begin position="160"/>
        <end position="207"/>
    </location>
</feature>
<dbReference type="Pfam" id="PF00563">
    <property type="entry name" value="EAL"/>
    <property type="match status" value="1"/>
</dbReference>
<dbReference type="InterPro" id="IPR001789">
    <property type="entry name" value="Sig_transdc_resp-reg_receiver"/>
</dbReference>
<dbReference type="InterPro" id="IPR052155">
    <property type="entry name" value="Biofilm_reg_signaling"/>
</dbReference>
<reference evidence="7 8" key="1">
    <citation type="submission" date="2024-06" db="EMBL/GenBank/DDBJ databases">
        <authorList>
            <person name="Chen R.Y."/>
        </authorList>
    </citation>
    <scope>NUCLEOTIDE SEQUENCE [LARGE SCALE GENOMIC DNA]</scope>
    <source>
        <strain evidence="7 8">D2</strain>
    </source>
</reference>
<evidence type="ECO:0000259" key="2">
    <source>
        <dbReference type="PROSITE" id="PS50110"/>
    </source>
</evidence>
<keyword evidence="1" id="KW-0597">Phosphoprotein</keyword>
<dbReference type="InterPro" id="IPR035965">
    <property type="entry name" value="PAS-like_dom_sf"/>
</dbReference>
<name>A0ABV1RMM8_9ALTE</name>
<feature type="modified residue" description="4-aspartylphosphate" evidence="1">
    <location>
        <position position="56"/>
    </location>
</feature>
<dbReference type="SUPFAM" id="SSF141868">
    <property type="entry name" value="EAL domain-like"/>
    <property type="match status" value="1"/>
</dbReference>
<dbReference type="PROSITE" id="PS50112">
    <property type="entry name" value="PAS"/>
    <property type="match status" value="1"/>
</dbReference>
<organism evidence="7 8">
    <name type="scientific">Catenovulum sediminis</name>
    <dbReference type="NCBI Taxonomy" id="1740262"/>
    <lineage>
        <taxon>Bacteria</taxon>
        <taxon>Pseudomonadati</taxon>
        <taxon>Pseudomonadota</taxon>
        <taxon>Gammaproteobacteria</taxon>
        <taxon>Alteromonadales</taxon>
        <taxon>Alteromonadaceae</taxon>
        <taxon>Catenovulum</taxon>
    </lineage>
</organism>
<evidence type="ECO:0000313" key="7">
    <source>
        <dbReference type="EMBL" id="MER2493970.1"/>
    </source>
</evidence>
<dbReference type="Gene3D" id="3.30.70.270">
    <property type="match status" value="1"/>
</dbReference>
<proteinExistence type="predicted"/>